<dbReference type="PANTHER" id="PTHR10350:SF6">
    <property type="entry name" value="NUCLEAR PORE COMPLEX PROTEIN NUP155"/>
    <property type="match status" value="1"/>
</dbReference>
<dbReference type="eggNOG" id="KOG1900">
    <property type="taxonomic scope" value="Eukaryota"/>
</dbReference>
<evidence type="ECO:0000259" key="13">
    <source>
        <dbReference type="Pfam" id="PF03177"/>
    </source>
</evidence>
<feature type="region of interest" description="Disordered" evidence="12">
    <location>
        <begin position="1360"/>
        <end position="1413"/>
    </location>
</feature>
<evidence type="ECO:0000256" key="11">
    <source>
        <dbReference type="ARBA" id="ARBA00023242"/>
    </source>
</evidence>
<feature type="region of interest" description="Disordered" evidence="12">
    <location>
        <begin position="1"/>
        <end position="21"/>
    </location>
</feature>
<dbReference type="Pfam" id="PF08801">
    <property type="entry name" value="Nucleoporin_N"/>
    <property type="match status" value="1"/>
</dbReference>
<evidence type="ECO:0000256" key="12">
    <source>
        <dbReference type="SAM" id="MobiDB-lite"/>
    </source>
</evidence>
<evidence type="ECO:0000313" key="15">
    <source>
        <dbReference type="EMBL" id="CCC07121.1"/>
    </source>
</evidence>
<dbReference type="STRING" id="771870.F7VME0"/>
<keyword evidence="7" id="KW-0653">Protein transport</keyword>
<comment type="similarity">
    <text evidence="4">Belongs to the non-repetitive/WGA-negative nucleoporin family.</text>
</comment>
<dbReference type="Gene3D" id="1.25.40.450">
    <property type="entry name" value="Nucleoporin, helical domain, N-terminal subdomain"/>
    <property type="match status" value="1"/>
</dbReference>
<dbReference type="PANTHER" id="PTHR10350">
    <property type="entry name" value="NUCLEAR PORE COMPLEX PROTEIN NUP155"/>
    <property type="match status" value="1"/>
</dbReference>
<organism evidence="15 16">
    <name type="scientific">Sordaria macrospora (strain ATCC MYA-333 / DSM 997 / K(L3346) / K-hell)</name>
    <dbReference type="NCBI Taxonomy" id="771870"/>
    <lineage>
        <taxon>Eukaryota</taxon>
        <taxon>Fungi</taxon>
        <taxon>Dikarya</taxon>
        <taxon>Ascomycota</taxon>
        <taxon>Pezizomycotina</taxon>
        <taxon>Sordariomycetes</taxon>
        <taxon>Sordariomycetidae</taxon>
        <taxon>Sordariales</taxon>
        <taxon>Sordariaceae</taxon>
        <taxon>Sordaria</taxon>
    </lineage>
</organism>
<dbReference type="GO" id="GO:0006405">
    <property type="term" value="P:RNA export from nucleus"/>
    <property type="evidence" value="ECO:0007669"/>
    <property type="project" value="TreeGrafter"/>
</dbReference>
<dbReference type="GO" id="GO:0031965">
    <property type="term" value="C:nuclear membrane"/>
    <property type="evidence" value="ECO:0007669"/>
    <property type="project" value="UniProtKB-SubCell"/>
</dbReference>
<dbReference type="FunCoup" id="F7VME0">
    <property type="interactions" value="1140"/>
</dbReference>
<comment type="subcellular location">
    <subcellularLocation>
        <location evidence="1">Nucleus membrane</location>
        <topology evidence="1">Peripheral membrane protein</topology>
        <orientation evidence="1">Cytoplasmic side</orientation>
    </subcellularLocation>
    <subcellularLocation>
        <location evidence="3">Nucleus membrane</location>
        <topology evidence="3">Peripheral membrane protein</topology>
        <orientation evidence="3">Nucleoplasmic side</orientation>
    </subcellularLocation>
    <subcellularLocation>
        <location evidence="2">Nucleus</location>
        <location evidence="2">Nuclear pore complex</location>
    </subcellularLocation>
</comment>
<dbReference type="InterPro" id="IPR042537">
    <property type="entry name" value="Nucleoporin_Nup155_C_2"/>
</dbReference>
<evidence type="ECO:0000256" key="3">
    <source>
        <dbReference type="ARBA" id="ARBA00004620"/>
    </source>
</evidence>
<keyword evidence="8" id="KW-0811">Translocation</keyword>
<evidence type="ECO:0000256" key="5">
    <source>
        <dbReference type="ARBA" id="ARBA00022448"/>
    </source>
</evidence>
<feature type="domain" description="Nucleoporin Nup133/Nup155-like C-terminal" evidence="13">
    <location>
        <begin position="646"/>
        <end position="1314"/>
    </location>
</feature>
<dbReference type="GO" id="GO:0051292">
    <property type="term" value="P:nuclear pore complex assembly"/>
    <property type="evidence" value="ECO:0007669"/>
    <property type="project" value="UniProtKB-ARBA"/>
</dbReference>
<evidence type="ECO:0000256" key="4">
    <source>
        <dbReference type="ARBA" id="ARBA00007373"/>
    </source>
</evidence>
<name>F7VME0_SORMK</name>
<dbReference type="InterPro" id="IPR007187">
    <property type="entry name" value="Nucleoporin_Nup133/Nup155_C"/>
</dbReference>
<keyword evidence="16" id="KW-1185">Reference proteome</keyword>
<dbReference type="Gene3D" id="1.25.40.440">
    <property type="entry name" value="Nucleoporin, helical domain, central subdomain"/>
    <property type="match status" value="1"/>
</dbReference>
<evidence type="ECO:0000256" key="2">
    <source>
        <dbReference type="ARBA" id="ARBA00004567"/>
    </source>
</evidence>
<dbReference type="Proteomes" id="UP000001881">
    <property type="component" value="Unassembled WGS sequence"/>
</dbReference>
<keyword evidence="9" id="KW-0906">Nuclear pore complex</keyword>
<evidence type="ECO:0000256" key="6">
    <source>
        <dbReference type="ARBA" id="ARBA00022816"/>
    </source>
</evidence>
<dbReference type="EMBL" id="CABT02000002">
    <property type="protein sequence ID" value="CCC07121.1"/>
    <property type="molecule type" value="Genomic_DNA"/>
</dbReference>
<dbReference type="InterPro" id="IPR042533">
    <property type="entry name" value="Nucleoporin_Nup155_C_1"/>
</dbReference>
<dbReference type="Gene3D" id="1.20.120.1880">
    <property type="entry name" value="Nucleoporin, helical C-terminal domain"/>
    <property type="match status" value="1"/>
</dbReference>
<dbReference type="Pfam" id="PF03177">
    <property type="entry name" value="Nucleoporin_C"/>
    <property type="match status" value="1"/>
</dbReference>
<dbReference type="GO" id="GO:0017056">
    <property type="term" value="F:structural constituent of nuclear pore"/>
    <property type="evidence" value="ECO:0007669"/>
    <property type="project" value="InterPro"/>
</dbReference>
<evidence type="ECO:0000256" key="10">
    <source>
        <dbReference type="ARBA" id="ARBA00023136"/>
    </source>
</evidence>
<dbReference type="GO" id="GO:0006606">
    <property type="term" value="P:protein import into nucleus"/>
    <property type="evidence" value="ECO:0007669"/>
    <property type="project" value="TreeGrafter"/>
</dbReference>
<gene>
    <name evidence="15" type="ORF">SMAC_01145</name>
</gene>
<evidence type="ECO:0000256" key="9">
    <source>
        <dbReference type="ARBA" id="ARBA00023132"/>
    </source>
</evidence>
<dbReference type="GO" id="GO:0036228">
    <property type="term" value="P:protein localization to nuclear inner membrane"/>
    <property type="evidence" value="ECO:0007669"/>
    <property type="project" value="TreeGrafter"/>
</dbReference>
<reference evidence="15 16" key="1">
    <citation type="journal article" date="2010" name="PLoS Genet.">
        <title>De novo assembly of a 40 Mb eukaryotic genome from short sequence reads: Sordaria macrospora, a model organism for fungal morphogenesis.</title>
        <authorList>
            <person name="Nowrousian M."/>
            <person name="Stajich J."/>
            <person name="Chu M."/>
            <person name="Engh I."/>
            <person name="Espagne E."/>
            <person name="Halliday K."/>
            <person name="Kamerewerd J."/>
            <person name="Kempken F."/>
            <person name="Knab B."/>
            <person name="Kuo H.C."/>
            <person name="Osiewacz H.D."/>
            <person name="Poeggeler S."/>
            <person name="Read N."/>
            <person name="Seiler S."/>
            <person name="Smith K."/>
            <person name="Zickler D."/>
            <person name="Kueck U."/>
            <person name="Freitag M."/>
        </authorList>
    </citation>
    <scope>NUCLEOTIDE SEQUENCE [LARGE SCALE GENOMIC DNA]</scope>
    <source>
        <strain evidence="16">ATCC MYA-333 / DSM 997 / K(L3346) / K-hell</strain>
        <tissue evidence="15">Mycelium</tissue>
    </source>
</reference>
<feature type="compositionally biased region" description="Basic residues" evidence="12">
    <location>
        <begin position="1367"/>
        <end position="1383"/>
    </location>
</feature>
<dbReference type="VEuPathDB" id="FungiDB:SMAC_01145"/>
<keyword evidence="6" id="KW-0509">mRNA transport</keyword>
<evidence type="ECO:0000256" key="7">
    <source>
        <dbReference type="ARBA" id="ARBA00022927"/>
    </source>
</evidence>
<accession>F7VME0</accession>
<proteinExistence type="inferred from homology"/>
<dbReference type="InParanoid" id="F7VME0"/>
<dbReference type="InterPro" id="IPR004870">
    <property type="entry name" value="Nucleoporin_Nup155"/>
</dbReference>
<protein>
    <submittedName>
        <fullName evidence="15">WGS project CABT00000000 data, contig 2.2</fullName>
    </submittedName>
</protein>
<dbReference type="FunFam" id="1.20.58.1780:FF:000003">
    <property type="entry name" value="Non-repetitive nucleoporin, putative"/>
    <property type="match status" value="1"/>
</dbReference>
<evidence type="ECO:0000256" key="8">
    <source>
        <dbReference type="ARBA" id="ARBA00023010"/>
    </source>
</evidence>
<keyword evidence="10" id="KW-0472">Membrane</keyword>
<feature type="domain" description="Nucleoporin Nup133/Nup155-like N-terminal" evidence="14">
    <location>
        <begin position="146"/>
        <end position="551"/>
    </location>
</feature>
<dbReference type="OrthoDB" id="338970at2759"/>
<dbReference type="FunFam" id="1.25.40.450:FF:000002">
    <property type="entry name" value="Putative non-repetitive nucleoporin"/>
    <property type="match status" value="1"/>
</dbReference>
<dbReference type="GO" id="GO:0044611">
    <property type="term" value="C:nuclear pore inner ring"/>
    <property type="evidence" value="ECO:0007669"/>
    <property type="project" value="TreeGrafter"/>
</dbReference>
<evidence type="ECO:0000259" key="14">
    <source>
        <dbReference type="Pfam" id="PF08801"/>
    </source>
</evidence>
<dbReference type="Gene3D" id="1.20.58.1780">
    <property type="match status" value="1"/>
</dbReference>
<dbReference type="FunFam" id="1.25.40.440:FF:000001">
    <property type="entry name" value="Nuclear pore complex subunit"/>
    <property type="match status" value="1"/>
</dbReference>
<keyword evidence="11" id="KW-0539">Nucleus</keyword>
<dbReference type="InterPro" id="IPR042538">
    <property type="entry name" value="Nucleoporin_Nup155_C_3"/>
</dbReference>
<dbReference type="HOGENOM" id="CLU_000429_0_1_1"/>
<evidence type="ECO:0000313" key="16">
    <source>
        <dbReference type="Proteomes" id="UP000001881"/>
    </source>
</evidence>
<sequence>MNPATPMRQVPGAFLNTPAAPRTDDARRYLDSLPEKNTARPALGGFGSYNAGGAGVASGPVTGPVSGPVGGAGAGPVAPRPVSQVPVPTVPAQARTDLPPVAKAARRITNTLLRDENYPDVDSYARAGSSSDYDMYSTDDAPGAPFKKTHMHPIPDQVFERLNRGEVNTQLGLFADINYAWAAIDSSLFLWDYTHPNPELIGYEDATTTISAVALVPPKPGVFVSNITHILVVATGTEIVLLGVSATPTPSGSKTVSLYQTKMAVHRGSTDVSIIVGTASGRIFFGGYTDTDIYELLYQQEERWFSSRCAKVNHTHPGWTSVVPNLPVPMGFLGHRDQEHLVQLVVDDTRKLLYSLSDKSTIRTYFMEPSGKLTKVIEKNKVSCLSDMTHMVDLNRNPLLNERVRIVSLSAISSQEASKSHLMALTNTGCRLFLTATSAASYMLNASANLAPQSMQVQYIKFPPTSEDQQVPLRNETNTAVAYAPAPAAAQDQMSGTLIPLGDGSRVLAIGLTGKPFAAAKQPLGFGNELAVQFDHTPSEFAVLTNTGIHIVRRRRFIDIFANAIRVASGDEDLDNKVKTFTTINGRVEMVAAALAVACGQGGDSRRAVDPLTEDRARSIFINYGGQPKLADADVLQAPEDNVQLSARHDALVLYLARLTRTLWKSKVIAMATDSASGGFTVGSAIPVSKLMTVQESVQRLRRFLEQNKSLIQGLAGPSDRVSSRQEEIALQLEHQSLHALRQLMDSVSEGISFVLMLFDERVTDIFMRLDDTSKQQLQNLTYEGLFSQDSGKELAKVLVKAIVNRNIANGANVETVADALRRRCGTFCSPDDVVIFKAQEQLQRASESLGNPNLMRTLLAESLRLFDQVAGSLTMTNLRNAVEQYINLKYYAGAIQLCLVVAREKDRGNSALSWFNEGKPANDPREKAFNDRTSCYSLIHEVLDRLEIASASEPDIVDGRPTLAATKRAEAYSVVNSSEDEVFHLDLYDWYIEKGWTDRMLAIDSPHVITYLQRLAAVDAQHADLLCRFYTQRSRFFEAAQVQADLAKSDFPLGIKERITLLSRAKANASVTTVGVSRQQQQLLNHEVTELLEIAHIQDDLLERLRADPRIAADKLPDIEKVLDGPVQGLSTLFNDFADQAGYYDLCLLIYNAADYQNPHTINETWENLISQIHFETEQKQEAWRLLEAGEALPDGFEALEVPPPMPYEAVVSQIQSIAHRTSLDSLIFPVDTLLPMVCGYAINNHQDASIGADPCWPVAAFLQLGVPHTLIARVLENMFDAQEAPFVSKHRKSVVQWINLVVDSWIREIEHRGSASGKNGDGAITTWVAELLTRAEEALVAIAAGTRDPAQAVSLTATRRDTRDLKRKTPMTPSNKKKRTSFKATVEEIPDGAEDSMLGGSIPGKWKRGFT</sequence>
<dbReference type="InterPro" id="IPR014908">
    <property type="entry name" value="Nucleoporin_Nup133/Nup155_N"/>
</dbReference>
<dbReference type="GO" id="GO:0000972">
    <property type="term" value="P:transcription-dependent tethering of RNA polymerase II gene DNA at nuclear periphery"/>
    <property type="evidence" value="ECO:0007669"/>
    <property type="project" value="TreeGrafter"/>
</dbReference>
<evidence type="ECO:0000256" key="1">
    <source>
        <dbReference type="ARBA" id="ARBA00004335"/>
    </source>
</evidence>
<dbReference type="OMA" id="SWAPFQK"/>
<keyword evidence="5" id="KW-0813">Transport</keyword>
<dbReference type="GO" id="GO:0051028">
    <property type="term" value="P:mRNA transport"/>
    <property type="evidence" value="ECO:0007669"/>
    <property type="project" value="UniProtKB-KW"/>
</dbReference>
<comment type="caution">
    <text evidence="15">The sequence shown here is derived from an EMBL/GenBank/DDBJ whole genome shotgun (WGS) entry which is preliminary data.</text>
</comment>